<evidence type="ECO:0000313" key="6">
    <source>
        <dbReference type="Proteomes" id="UP000265427"/>
    </source>
</evidence>
<reference evidence="5 6" key="1">
    <citation type="submission" date="2018-08" db="EMBL/GenBank/DDBJ databases">
        <title>Aphanomyces genome sequencing and annotation.</title>
        <authorList>
            <person name="Minardi D."/>
            <person name="Oidtmann B."/>
            <person name="Van Der Giezen M."/>
            <person name="Studholme D.J."/>
        </authorList>
    </citation>
    <scope>NUCLEOTIDE SEQUENCE [LARGE SCALE GENOMIC DNA]</scope>
    <source>
        <strain evidence="5 6">Kv</strain>
    </source>
</reference>
<keyword evidence="2" id="KW-0121">Carboxypeptidase</keyword>
<feature type="transmembrane region" description="Helical" evidence="3">
    <location>
        <begin position="491"/>
        <end position="513"/>
    </location>
</feature>
<protein>
    <recommendedName>
        <fullName evidence="2">Carboxypeptidase</fullName>
        <ecNumber evidence="2">3.4.16.-</ecNumber>
    </recommendedName>
</protein>
<dbReference type="InterPro" id="IPR018202">
    <property type="entry name" value="Ser_caboxypep_ser_AS"/>
</dbReference>
<gene>
    <name evidence="5" type="ORF">DYB36_008416</name>
</gene>
<dbReference type="Pfam" id="PF00450">
    <property type="entry name" value="Peptidase_S10"/>
    <property type="match status" value="1"/>
</dbReference>
<proteinExistence type="inferred from homology"/>
<evidence type="ECO:0000259" key="4">
    <source>
        <dbReference type="Pfam" id="PF03184"/>
    </source>
</evidence>
<sequence length="791" mass="88066">MAFVGDSQSNYTTSCLLVIAILSTVAAVTMTPSQFASVAVFGSAVAWAIKTTKPPNPHKVKSLPHYNDAKPINFDQYAGHIPLPSNGQKMFYWLVESESNPSTDPLVLWLNGGPGCSSLGGFFTELGPFVVQSDLSVKRNPYAWNRKANMVFLDSPAGVGFSQPLLNASDYTDDFTAGRLVEFLKQFLVLYPQYKNRDFYITGESYAGMYIPFLVHKLITDPVENLHLTGFAIGNPFTDTVIDGTFNTLQSCNLLDRSDVYGDVCLLTQVTSLRSSMPQQLTSANPRRRSSAKLVRPLTHRGVIGPCQALYTAQYLQLYAVQRALHVYDMHVNWVSCNPRVTSRYTRTRSALPKYPTILQAGLKALVYSGDADATVPFLGTQRWLTTPNMDNNVSDGLDLSIVSPWQSWVGPDKQLAGYTVRYTNLTFTTVKGAGHMVPATRPLHALYLFECFVYGQVACDSFAYPKDSLEYLSGADISVGFDGGRGEGALIPWAITAVVVVLGSMLGLVFWAKKEPDQVVEYSAMAIQDALRGSSQSADLLDSITFSNGWLQRFQLRHNLKSRRVYGEAASASQEDVDEGRRILRHVTQAYAKQDIFNLDKTAWPLLFVGSAKHPRCFKTRSARDLDLDYAATKKAWMTGDVFSNWIEEFNKTMQREGRHVLLLLDNASPHRYEPFLSNVVVCMLPANTTAFLQPQDAGVIQAFKNKIGALRALHIVEKFDKLVATADESDKENFASLVNKLHEVSLLQAMEWAKEAWHSVTQDTIANCWRHTGILDEEMYELIESMNNL</sequence>
<evidence type="ECO:0000256" key="3">
    <source>
        <dbReference type="SAM" id="Phobius"/>
    </source>
</evidence>
<dbReference type="InterPro" id="IPR033124">
    <property type="entry name" value="Ser_caboxypep_his_AS"/>
</dbReference>
<dbReference type="VEuPathDB" id="FungiDB:H257_09859"/>
<dbReference type="PANTHER" id="PTHR11802">
    <property type="entry name" value="SERINE PROTEASE FAMILY S10 SERINE CARBOXYPEPTIDASE"/>
    <property type="match status" value="1"/>
</dbReference>
<dbReference type="InterPro" id="IPR029058">
    <property type="entry name" value="AB_hydrolase_fold"/>
</dbReference>
<dbReference type="VEuPathDB" id="FungiDB:H257_10741"/>
<dbReference type="GO" id="GO:0003676">
    <property type="term" value="F:nucleic acid binding"/>
    <property type="evidence" value="ECO:0007669"/>
    <property type="project" value="InterPro"/>
</dbReference>
<dbReference type="AlphaFoldDB" id="A0A397A890"/>
<evidence type="ECO:0000256" key="2">
    <source>
        <dbReference type="RuleBase" id="RU361156"/>
    </source>
</evidence>
<dbReference type="PROSITE" id="PS00560">
    <property type="entry name" value="CARBOXYPEPT_SER_HIS"/>
    <property type="match status" value="1"/>
</dbReference>
<dbReference type="InterPro" id="IPR001563">
    <property type="entry name" value="Peptidase_S10"/>
</dbReference>
<organism evidence="5 6">
    <name type="scientific">Aphanomyces astaci</name>
    <name type="common">Crayfish plague agent</name>
    <dbReference type="NCBI Taxonomy" id="112090"/>
    <lineage>
        <taxon>Eukaryota</taxon>
        <taxon>Sar</taxon>
        <taxon>Stramenopiles</taxon>
        <taxon>Oomycota</taxon>
        <taxon>Saprolegniomycetes</taxon>
        <taxon>Saprolegniales</taxon>
        <taxon>Verrucalvaceae</taxon>
        <taxon>Aphanomyces</taxon>
    </lineage>
</organism>
<dbReference type="Gene3D" id="3.40.50.1820">
    <property type="entry name" value="alpha/beta hydrolase"/>
    <property type="match status" value="1"/>
</dbReference>
<feature type="domain" description="DDE-1" evidence="4">
    <location>
        <begin position="604"/>
        <end position="771"/>
    </location>
</feature>
<dbReference type="GO" id="GO:0004185">
    <property type="term" value="F:serine-type carboxypeptidase activity"/>
    <property type="evidence" value="ECO:0007669"/>
    <property type="project" value="UniProtKB-UniRule"/>
</dbReference>
<comment type="similarity">
    <text evidence="1 2">Belongs to the peptidase S10 family.</text>
</comment>
<keyword evidence="2" id="KW-0645">Protease</keyword>
<dbReference type="Proteomes" id="UP000265427">
    <property type="component" value="Unassembled WGS sequence"/>
</dbReference>
<dbReference type="SUPFAM" id="SSF53474">
    <property type="entry name" value="alpha/beta-Hydrolases"/>
    <property type="match status" value="1"/>
</dbReference>
<dbReference type="PROSITE" id="PS00131">
    <property type="entry name" value="CARBOXYPEPT_SER_SER"/>
    <property type="match status" value="1"/>
</dbReference>
<dbReference type="EMBL" id="QUSZ01007460">
    <property type="protein sequence ID" value="RHY02515.1"/>
    <property type="molecule type" value="Genomic_DNA"/>
</dbReference>
<dbReference type="EC" id="3.4.16.-" evidence="2"/>
<dbReference type="Pfam" id="PF03184">
    <property type="entry name" value="DDE_1"/>
    <property type="match status" value="1"/>
</dbReference>
<dbReference type="InterPro" id="IPR004875">
    <property type="entry name" value="DDE_SF_endonuclease_dom"/>
</dbReference>
<comment type="caution">
    <text evidence="5">The sequence shown here is derived from an EMBL/GenBank/DDBJ whole genome shotgun (WGS) entry which is preliminary data.</text>
</comment>
<keyword evidence="2" id="KW-0378">Hydrolase</keyword>
<dbReference type="PRINTS" id="PR00724">
    <property type="entry name" value="CRBOXYPTASEC"/>
</dbReference>
<accession>A0A397A890</accession>
<dbReference type="GO" id="GO:0006508">
    <property type="term" value="P:proteolysis"/>
    <property type="evidence" value="ECO:0007669"/>
    <property type="project" value="UniProtKB-KW"/>
</dbReference>
<evidence type="ECO:0000256" key="1">
    <source>
        <dbReference type="ARBA" id="ARBA00009431"/>
    </source>
</evidence>
<evidence type="ECO:0000313" key="5">
    <source>
        <dbReference type="EMBL" id="RHY02515.1"/>
    </source>
</evidence>
<dbReference type="PANTHER" id="PTHR11802:SF201">
    <property type="entry name" value="CARBOXYPEPTIDASE"/>
    <property type="match status" value="1"/>
</dbReference>
<keyword evidence="3" id="KW-0472">Membrane</keyword>
<keyword evidence="3" id="KW-0812">Transmembrane</keyword>
<keyword evidence="3" id="KW-1133">Transmembrane helix</keyword>
<name>A0A397A890_APHAT</name>